<keyword evidence="3" id="KW-1185">Reference proteome</keyword>
<dbReference type="AlphaFoldDB" id="A0A3D9I6A3"/>
<keyword evidence="1" id="KW-0812">Transmembrane</keyword>
<name>A0A3D9I6A3_9BACL</name>
<dbReference type="EMBL" id="QRDY01000011">
    <property type="protein sequence ID" value="RED57211.1"/>
    <property type="molecule type" value="Genomic_DNA"/>
</dbReference>
<dbReference type="OrthoDB" id="2679169at2"/>
<dbReference type="Proteomes" id="UP000256869">
    <property type="component" value="Unassembled WGS sequence"/>
</dbReference>
<feature type="transmembrane region" description="Helical" evidence="1">
    <location>
        <begin position="12"/>
        <end position="30"/>
    </location>
</feature>
<feature type="transmembrane region" description="Helical" evidence="1">
    <location>
        <begin position="36"/>
        <end position="55"/>
    </location>
</feature>
<organism evidence="2 3">
    <name type="scientific">Cohnella lupini</name>
    <dbReference type="NCBI Taxonomy" id="1294267"/>
    <lineage>
        <taxon>Bacteria</taxon>
        <taxon>Bacillati</taxon>
        <taxon>Bacillota</taxon>
        <taxon>Bacilli</taxon>
        <taxon>Bacillales</taxon>
        <taxon>Paenibacillaceae</taxon>
        <taxon>Cohnella</taxon>
    </lineage>
</organism>
<keyword evidence="1" id="KW-1133">Transmembrane helix</keyword>
<comment type="caution">
    <text evidence="2">The sequence shown here is derived from an EMBL/GenBank/DDBJ whole genome shotgun (WGS) entry which is preliminary data.</text>
</comment>
<sequence>MSLDTDAWIQFLKDHWLVVVIAIVAIFLIMKVVKTVLKWVLVAAIILGIATYGGYSVEDIKSRVSEEIGAIGDMVSAEAKDQAIKAMAGEASEATYVDNADGSYSIKSTNLELTGVPNSGEVTVKFHDAPLGTWKMEGAVREFVAQARASAK</sequence>
<evidence type="ECO:0000313" key="3">
    <source>
        <dbReference type="Proteomes" id="UP000256869"/>
    </source>
</evidence>
<accession>A0A3D9I6A3</accession>
<evidence type="ECO:0000313" key="2">
    <source>
        <dbReference type="EMBL" id="RED57211.1"/>
    </source>
</evidence>
<protein>
    <submittedName>
        <fullName evidence="2">Uncharacterized protein</fullName>
    </submittedName>
</protein>
<keyword evidence="1" id="KW-0472">Membrane</keyword>
<gene>
    <name evidence="2" type="ORF">DFP95_111125</name>
</gene>
<evidence type="ECO:0000256" key="1">
    <source>
        <dbReference type="SAM" id="Phobius"/>
    </source>
</evidence>
<dbReference type="RefSeq" id="WP_115994111.1">
    <property type="nucleotide sequence ID" value="NZ_QRDY01000011.1"/>
</dbReference>
<reference evidence="2 3" key="1">
    <citation type="submission" date="2018-07" db="EMBL/GenBank/DDBJ databases">
        <title>Genomic Encyclopedia of Type Strains, Phase III (KMG-III): the genomes of soil and plant-associated and newly described type strains.</title>
        <authorList>
            <person name="Whitman W."/>
        </authorList>
    </citation>
    <scope>NUCLEOTIDE SEQUENCE [LARGE SCALE GENOMIC DNA]</scope>
    <source>
        <strain evidence="2 3">CECT 8236</strain>
    </source>
</reference>
<proteinExistence type="predicted"/>